<dbReference type="EMBL" id="JABSTQ010011239">
    <property type="protein sequence ID" value="KAG0413700.1"/>
    <property type="molecule type" value="Genomic_DNA"/>
</dbReference>
<comment type="caution">
    <text evidence="1">The sequence shown here is derived from an EMBL/GenBank/DDBJ whole genome shotgun (WGS) entry which is preliminary data.</text>
</comment>
<proteinExistence type="predicted"/>
<organism evidence="1 2">
    <name type="scientific">Ixodes persulcatus</name>
    <name type="common">Taiga tick</name>
    <dbReference type="NCBI Taxonomy" id="34615"/>
    <lineage>
        <taxon>Eukaryota</taxon>
        <taxon>Metazoa</taxon>
        <taxon>Ecdysozoa</taxon>
        <taxon>Arthropoda</taxon>
        <taxon>Chelicerata</taxon>
        <taxon>Arachnida</taxon>
        <taxon>Acari</taxon>
        <taxon>Parasitiformes</taxon>
        <taxon>Ixodida</taxon>
        <taxon>Ixodoidea</taxon>
        <taxon>Ixodidae</taxon>
        <taxon>Ixodinae</taxon>
        <taxon>Ixodes</taxon>
    </lineage>
</organism>
<sequence length="262" mass="30026">MNVPISTKTSGSDSFERVSLISSATDEDLIEFENFVQSNGYVDVQPRFGQLRLPCTGHNVLVVHPRVRKGPRFRSNTTDELQLAEAVALLETLPEWHVAAKLQLSTENENRQLIFGKGNLARIADLIKEKSNVSALFINLDVLTSIQHTALQRHFGLPVYDRYTVVLNIFRHHARTKEAKLQIALAELPHYRSRIRQLHQGSRPESGQHYELQKQMLRNREQALKRQLDEIKAHRQLLRQKRTKLEFPVVAVVGYTNAGKRV</sequence>
<gene>
    <name evidence="1" type="ORF">HPB47_009146</name>
</gene>
<dbReference type="Proteomes" id="UP000805193">
    <property type="component" value="Unassembled WGS sequence"/>
</dbReference>
<keyword evidence="2" id="KW-1185">Reference proteome</keyword>
<evidence type="ECO:0000313" key="1">
    <source>
        <dbReference type="EMBL" id="KAG0413700.1"/>
    </source>
</evidence>
<evidence type="ECO:0000313" key="2">
    <source>
        <dbReference type="Proteomes" id="UP000805193"/>
    </source>
</evidence>
<protein>
    <submittedName>
        <fullName evidence="1">Uncharacterized protein</fullName>
    </submittedName>
</protein>
<name>A0AC60P2U4_IXOPE</name>
<accession>A0AC60P2U4</accession>
<reference evidence="1 2" key="1">
    <citation type="journal article" date="2020" name="Cell">
        <title>Large-Scale Comparative Analyses of Tick Genomes Elucidate Their Genetic Diversity and Vector Capacities.</title>
        <authorList>
            <consortium name="Tick Genome and Microbiome Consortium (TIGMIC)"/>
            <person name="Jia N."/>
            <person name="Wang J."/>
            <person name="Shi W."/>
            <person name="Du L."/>
            <person name="Sun Y."/>
            <person name="Zhan W."/>
            <person name="Jiang J.F."/>
            <person name="Wang Q."/>
            <person name="Zhang B."/>
            <person name="Ji P."/>
            <person name="Bell-Sakyi L."/>
            <person name="Cui X.M."/>
            <person name="Yuan T.T."/>
            <person name="Jiang B.G."/>
            <person name="Yang W.F."/>
            <person name="Lam T.T."/>
            <person name="Chang Q.C."/>
            <person name="Ding S.J."/>
            <person name="Wang X.J."/>
            <person name="Zhu J.G."/>
            <person name="Ruan X.D."/>
            <person name="Zhao L."/>
            <person name="Wei J.T."/>
            <person name="Ye R.Z."/>
            <person name="Que T.C."/>
            <person name="Du C.H."/>
            <person name="Zhou Y.H."/>
            <person name="Cheng J.X."/>
            <person name="Dai P.F."/>
            <person name="Guo W.B."/>
            <person name="Han X.H."/>
            <person name="Huang E.J."/>
            <person name="Li L.F."/>
            <person name="Wei W."/>
            <person name="Gao Y.C."/>
            <person name="Liu J.Z."/>
            <person name="Shao H.Z."/>
            <person name="Wang X."/>
            <person name="Wang C.C."/>
            <person name="Yang T.C."/>
            <person name="Huo Q.B."/>
            <person name="Li W."/>
            <person name="Chen H.Y."/>
            <person name="Chen S.E."/>
            <person name="Zhou L.G."/>
            <person name="Ni X.B."/>
            <person name="Tian J.H."/>
            <person name="Sheng Y."/>
            <person name="Liu T."/>
            <person name="Pan Y.S."/>
            <person name="Xia L.Y."/>
            <person name="Li J."/>
            <person name="Zhao F."/>
            <person name="Cao W.C."/>
        </authorList>
    </citation>
    <scope>NUCLEOTIDE SEQUENCE [LARGE SCALE GENOMIC DNA]</scope>
    <source>
        <strain evidence="1">Iper-2018</strain>
    </source>
</reference>